<sequence length="80" mass="8708">MVFTATLAKAIEVLAVLLLDIRHLLIEFAEMFRGPIDSTSVYPHEVVKDALALVEVSKLDLVIVAGMDTVSFAEQGLPLI</sequence>
<evidence type="ECO:0000313" key="2">
    <source>
        <dbReference type="EMBL" id="MBK1781730.1"/>
    </source>
</evidence>
<reference evidence="2 3" key="1">
    <citation type="submission" date="2020-12" db="EMBL/GenBank/DDBJ databases">
        <authorList>
            <person name="Lu T."/>
            <person name="Wang Q."/>
            <person name="Han X."/>
        </authorList>
    </citation>
    <scope>NUCLEOTIDE SEQUENCE [LARGE SCALE GENOMIC DNA]</scope>
    <source>
        <strain evidence="2 3">WQ 585</strain>
    </source>
</reference>
<name>A0ABS1EET8_9BURK</name>
<keyword evidence="3" id="KW-1185">Reference proteome</keyword>
<feature type="domain" description="RadC-like JAB" evidence="1">
    <location>
        <begin position="10"/>
        <end position="52"/>
    </location>
</feature>
<protein>
    <recommendedName>
        <fullName evidence="1">RadC-like JAB domain-containing protein</fullName>
    </recommendedName>
</protein>
<dbReference type="Pfam" id="PF04002">
    <property type="entry name" value="RadC"/>
    <property type="match status" value="1"/>
</dbReference>
<dbReference type="EMBL" id="JAENGP010000012">
    <property type="protein sequence ID" value="MBK1781730.1"/>
    <property type="molecule type" value="Genomic_DNA"/>
</dbReference>
<evidence type="ECO:0000259" key="1">
    <source>
        <dbReference type="Pfam" id="PF04002"/>
    </source>
</evidence>
<proteinExistence type="predicted"/>
<evidence type="ECO:0000313" key="3">
    <source>
        <dbReference type="Proteomes" id="UP000635316"/>
    </source>
</evidence>
<organism evidence="2 3">
    <name type="scientific">Advenella mandrilli</name>
    <dbReference type="NCBI Taxonomy" id="2800330"/>
    <lineage>
        <taxon>Bacteria</taxon>
        <taxon>Pseudomonadati</taxon>
        <taxon>Pseudomonadota</taxon>
        <taxon>Betaproteobacteria</taxon>
        <taxon>Burkholderiales</taxon>
        <taxon>Alcaligenaceae</taxon>
    </lineage>
</organism>
<gene>
    <name evidence="2" type="ORF">JHL22_10920</name>
</gene>
<dbReference type="Proteomes" id="UP000635316">
    <property type="component" value="Unassembled WGS sequence"/>
</dbReference>
<dbReference type="RefSeq" id="WP_200237221.1">
    <property type="nucleotide sequence ID" value="NZ_JAENGP010000012.1"/>
</dbReference>
<dbReference type="InterPro" id="IPR025657">
    <property type="entry name" value="RadC_JAB"/>
</dbReference>
<dbReference type="Gene3D" id="3.40.140.10">
    <property type="entry name" value="Cytidine Deaminase, domain 2"/>
    <property type="match status" value="1"/>
</dbReference>
<comment type="caution">
    <text evidence="2">The sequence shown here is derived from an EMBL/GenBank/DDBJ whole genome shotgun (WGS) entry which is preliminary data.</text>
</comment>
<accession>A0ABS1EET8</accession>